<sequence>MEQPLIPRTPVAAHASNIASLTRNMAFASLRLATCSPAQPIACSGQSNTYPFLEYLVANQRAYITGTTTPYRICVLIFCNPDKVANWLVLYMSKRVRSSAGMKGRGKREIPEIIRRPAAYENPRAIRSGIKTGSTWWEASMLTAQPPQPAVFIDIGICQPMKPVVLKTPSFATSRNIDRKSVLAGRHPTRDSVGAGGGRVKARREWAHSAGFQEHHLSPAGIPKSLRELHVVTIEPLFQFKVNCMVLGTDDLDARNPTAIRIHAHRHAVFMNERCGVEKSSSELEWCNSFLCRSYIRSQIEFRTTMVQPGISEVIRTDEALIMKWSSTECKGGGGGREPQENSPTSSIIRHHSHVRKSGSDSTGNRTRLAVVGGERPSHYTTSVPHMNEIHRLNTVALKRPVASARHPSVNYVTNSQSEVAVNSIPDRHLRFDKLYVISVELINPLPKLTIKGMTDAEFADWIYHQGPPRLKPKAWLTMHIR</sequence>
<dbReference type="Proteomes" id="UP001159363">
    <property type="component" value="Chromosome 4"/>
</dbReference>
<evidence type="ECO:0000313" key="2">
    <source>
        <dbReference type="EMBL" id="KAJ8884151.1"/>
    </source>
</evidence>
<evidence type="ECO:0000256" key="1">
    <source>
        <dbReference type="SAM" id="MobiDB-lite"/>
    </source>
</evidence>
<gene>
    <name evidence="2" type="ORF">PR048_016008</name>
</gene>
<keyword evidence="3" id="KW-1185">Reference proteome</keyword>
<organism evidence="2 3">
    <name type="scientific">Dryococelus australis</name>
    <dbReference type="NCBI Taxonomy" id="614101"/>
    <lineage>
        <taxon>Eukaryota</taxon>
        <taxon>Metazoa</taxon>
        <taxon>Ecdysozoa</taxon>
        <taxon>Arthropoda</taxon>
        <taxon>Hexapoda</taxon>
        <taxon>Insecta</taxon>
        <taxon>Pterygota</taxon>
        <taxon>Neoptera</taxon>
        <taxon>Polyneoptera</taxon>
        <taxon>Phasmatodea</taxon>
        <taxon>Verophasmatodea</taxon>
        <taxon>Anareolatae</taxon>
        <taxon>Phasmatidae</taxon>
        <taxon>Eurycanthinae</taxon>
        <taxon>Dryococelus</taxon>
    </lineage>
</organism>
<feature type="region of interest" description="Disordered" evidence="1">
    <location>
        <begin position="328"/>
        <end position="366"/>
    </location>
</feature>
<evidence type="ECO:0000313" key="3">
    <source>
        <dbReference type="Proteomes" id="UP001159363"/>
    </source>
</evidence>
<reference evidence="2 3" key="1">
    <citation type="submission" date="2023-02" db="EMBL/GenBank/DDBJ databases">
        <title>LHISI_Scaffold_Assembly.</title>
        <authorList>
            <person name="Stuart O.P."/>
            <person name="Cleave R."/>
            <person name="Magrath M.J.L."/>
            <person name="Mikheyev A.S."/>
        </authorList>
    </citation>
    <scope>NUCLEOTIDE SEQUENCE [LARGE SCALE GENOMIC DNA]</scope>
    <source>
        <strain evidence="2">Daus_M_001</strain>
        <tissue evidence="2">Leg muscle</tissue>
    </source>
</reference>
<comment type="caution">
    <text evidence="2">The sequence shown here is derived from an EMBL/GenBank/DDBJ whole genome shotgun (WGS) entry which is preliminary data.</text>
</comment>
<accession>A0ABQ9HJ28</accession>
<dbReference type="EMBL" id="JARBHB010000005">
    <property type="protein sequence ID" value="KAJ8884151.1"/>
    <property type="molecule type" value="Genomic_DNA"/>
</dbReference>
<name>A0ABQ9HJ28_9NEOP</name>
<proteinExistence type="predicted"/>
<protein>
    <submittedName>
        <fullName evidence="2">Uncharacterized protein</fullName>
    </submittedName>
</protein>